<dbReference type="PANTHER" id="PTHR21071:SF4">
    <property type="entry name" value="UDP-N-ACETYLENOLPYRUVOYLGLUCOSAMINE REDUCTASE"/>
    <property type="match status" value="1"/>
</dbReference>
<evidence type="ECO:0000313" key="22">
    <source>
        <dbReference type="Proteomes" id="UP000031246"/>
    </source>
</evidence>
<comment type="catalytic activity">
    <reaction evidence="18 19">
        <text>UDP-N-acetyl-alpha-D-muramate + NADP(+) = UDP-N-acetyl-3-O-(1-carboxyvinyl)-alpha-D-glucosamine + NADPH + H(+)</text>
        <dbReference type="Rhea" id="RHEA:12248"/>
        <dbReference type="ChEBI" id="CHEBI:15378"/>
        <dbReference type="ChEBI" id="CHEBI:57783"/>
        <dbReference type="ChEBI" id="CHEBI:58349"/>
        <dbReference type="ChEBI" id="CHEBI:68483"/>
        <dbReference type="ChEBI" id="CHEBI:70757"/>
        <dbReference type="EC" id="1.3.1.98"/>
    </reaction>
</comment>
<evidence type="ECO:0000256" key="7">
    <source>
        <dbReference type="ARBA" id="ARBA00022490"/>
    </source>
</evidence>
<evidence type="ECO:0000256" key="1">
    <source>
        <dbReference type="ARBA" id="ARBA00001974"/>
    </source>
</evidence>
<organism evidence="21 22">
    <name type="scientific">Pedobacter kyungheensis</name>
    <dbReference type="NCBI Taxonomy" id="1069985"/>
    <lineage>
        <taxon>Bacteria</taxon>
        <taxon>Pseudomonadati</taxon>
        <taxon>Bacteroidota</taxon>
        <taxon>Sphingobacteriia</taxon>
        <taxon>Sphingobacteriales</taxon>
        <taxon>Sphingobacteriaceae</taxon>
        <taxon>Pedobacter</taxon>
    </lineage>
</organism>
<dbReference type="GO" id="GO:0071555">
    <property type="term" value="P:cell wall organization"/>
    <property type="evidence" value="ECO:0007669"/>
    <property type="project" value="UniProtKB-KW"/>
</dbReference>
<dbReference type="InterPro" id="IPR016169">
    <property type="entry name" value="FAD-bd_PCMH_sub2"/>
</dbReference>
<dbReference type="InterPro" id="IPR006094">
    <property type="entry name" value="Oxid_FAD_bind_N"/>
</dbReference>
<evidence type="ECO:0000256" key="11">
    <source>
        <dbReference type="ARBA" id="ARBA00022857"/>
    </source>
</evidence>
<comment type="caution">
    <text evidence="21">The sequence shown here is derived from an EMBL/GenBank/DDBJ whole genome shotgun (WGS) entry which is preliminary data.</text>
</comment>
<keyword evidence="13 19" id="KW-0573">Peptidoglycan synthesis</keyword>
<dbReference type="GO" id="GO:0008360">
    <property type="term" value="P:regulation of cell shape"/>
    <property type="evidence" value="ECO:0007669"/>
    <property type="project" value="UniProtKB-KW"/>
</dbReference>
<feature type="active site" evidence="19">
    <location>
        <position position="341"/>
    </location>
</feature>
<keyword evidence="22" id="KW-1185">Reference proteome</keyword>
<dbReference type="EMBL" id="JSYN01000046">
    <property type="protein sequence ID" value="KIA89175.1"/>
    <property type="molecule type" value="Genomic_DNA"/>
</dbReference>
<dbReference type="Pfam" id="PF02873">
    <property type="entry name" value="MurB_C"/>
    <property type="match status" value="1"/>
</dbReference>
<evidence type="ECO:0000256" key="19">
    <source>
        <dbReference type="HAMAP-Rule" id="MF_00037"/>
    </source>
</evidence>
<evidence type="ECO:0000256" key="14">
    <source>
        <dbReference type="ARBA" id="ARBA00023002"/>
    </source>
</evidence>
<evidence type="ECO:0000256" key="13">
    <source>
        <dbReference type="ARBA" id="ARBA00022984"/>
    </source>
</evidence>
<dbReference type="HAMAP" id="MF_00037">
    <property type="entry name" value="MurB"/>
    <property type="match status" value="1"/>
</dbReference>
<evidence type="ECO:0000256" key="10">
    <source>
        <dbReference type="ARBA" id="ARBA00022827"/>
    </source>
</evidence>
<evidence type="ECO:0000256" key="5">
    <source>
        <dbReference type="ARBA" id="ARBA00012518"/>
    </source>
</evidence>
<dbReference type="InterPro" id="IPR036635">
    <property type="entry name" value="MurB_C_sf"/>
</dbReference>
<evidence type="ECO:0000256" key="17">
    <source>
        <dbReference type="ARBA" id="ARBA00031026"/>
    </source>
</evidence>
<dbReference type="GO" id="GO:0005829">
    <property type="term" value="C:cytosol"/>
    <property type="evidence" value="ECO:0007669"/>
    <property type="project" value="TreeGrafter"/>
</dbReference>
<dbReference type="Gene3D" id="3.30.465.10">
    <property type="match status" value="1"/>
</dbReference>
<comment type="subcellular location">
    <subcellularLocation>
        <location evidence="3 19">Cytoplasm</location>
    </subcellularLocation>
</comment>
<dbReference type="NCBIfam" id="NF000755">
    <property type="entry name" value="PRK00046.1"/>
    <property type="match status" value="1"/>
</dbReference>
<dbReference type="Proteomes" id="UP000031246">
    <property type="component" value="Unassembled WGS sequence"/>
</dbReference>
<keyword evidence="10 19" id="KW-0274">FAD</keyword>
<evidence type="ECO:0000256" key="18">
    <source>
        <dbReference type="ARBA" id="ARBA00048914"/>
    </source>
</evidence>
<dbReference type="UniPathway" id="UPA00219"/>
<reference evidence="21 22" key="1">
    <citation type="submission" date="2014-10" db="EMBL/GenBank/DDBJ databases">
        <title>Pedobacter Kyungheensis.</title>
        <authorList>
            <person name="Anderson B.M."/>
            <person name="Newman J.D."/>
        </authorList>
    </citation>
    <scope>NUCLEOTIDE SEQUENCE [LARGE SCALE GENOMIC DNA]</scope>
    <source>
        <strain evidence="21 22">KACC 16221</strain>
    </source>
</reference>
<dbReference type="GO" id="GO:0008762">
    <property type="term" value="F:UDP-N-acetylmuramate dehydrogenase activity"/>
    <property type="evidence" value="ECO:0007669"/>
    <property type="project" value="UniProtKB-UniRule"/>
</dbReference>
<dbReference type="GO" id="GO:0071949">
    <property type="term" value="F:FAD binding"/>
    <property type="evidence" value="ECO:0007669"/>
    <property type="project" value="InterPro"/>
</dbReference>
<feature type="active site" evidence="19">
    <location>
        <position position="171"/>
    </location>
</feature>
<dbReference type="InterPro" id="IPR016166">
    <property type="entry name" value="FAD-bd_PCMH"/>
</dbReference>
<dbReference type="InterPro" id="IPR011601">
    <property type="entry name" value="MurB_C"/>
</dbReference>
<evidence type="ECO:0000259" key="20">
    <source>
        <dbReference type="PROSITE" id="PS51387"/>
    </source>
</evidence>
<evidence type="ECO:0000313" key="21">
    <source>
        <dbReference type="EMBL" id="KIA89175.1"/>
    </source>
</evidence>
<evidence type="ECO:0000256" key="8">
    <source>
        <dbReference type="ARBA" id="ARBA00022618"/>
    </source>
</evidence>
<proteinExistence type="inferred from homology"/>
<comment type="pathway">
    <text evidence="4 19">Cell wall biogenesis; peptidoglycan biosynthesis.</text>
</comment>
<keyword evidence="16 19" id="KW-0961">Cell wall biogenesis/degradation</keyword>
<accession>A0A0C1D5Z5</accession>
<dbReference type="SUPFAM" id="SSF56176">
    <property type="entry name" value="FAD-binding/transporter-associated domain-like"/>
    <property type="match status" value="1"/>
</dbReference>
<dbReference type="Pfam" id="PF01565">
    <property type="entry name" value="FAD_binding_4"/>
    <property type="match status" value="1"/>
</dbReference>
<evidence type="ECO:0000256" key="3">
    <source>
        <dbReference type="ARBA" id="ARBA00004496"/>
    </source>
</evidence>
<dbReference type="PROSITE" id="PS51387">
    <property type="entry name" value="FAD_PCMH"/>
    <property type="match status" value="1"/>
</dbReference>
<comment type="function">
    <text evidence="2 19">Cell wall formation.</text>
</comment>
<evidence type="ECO:0000256" key="9">
    <source>
        <dbReference type="ARBA" id="ARBA00022630"/>
    </source>
</evidence>
<keyword evidence="14 19" id="KW-0560">Oxidoreductase</keyword>
<dbReference type="Gene3D" id="3.30.43.10">
    <property type="entry name" value="Uridine Diphospho-n-acetylenolpyruvylglucosamine Reductase, domain 2"/>
    <property type="match status" value="1"/>
</dbReference>
<keyword evidence="7 19" id="KW-0963">Cytoplasm</keyword>
<evidence type="ECO:0000256" key="6">
    <source>
        <dbReference type="ARBA" id="ARBA00015188"/>
    </source>
</evidence>
<dbReference type="GO" id="GO:0009252">
    <property type="term" value="P:peptidoglycan biosynthetic process"/>
    <property type="evidence" value="ECO:0007669"/>
    <property type="project" value="UniProtKB-UniRule"/>
</dbReference>
<keyword evidence="8 19" id="KW-0132">Cell division</keyword>
<comment type="similarity">
    <text evidence="19">Belongs to the MurB family.</text>
</comment>
<dbReference type="Gene3D" id="3.90.78.10">
    <property type="entry name" value="UDP-N-acetylenolpyruvoylglucosamine reductase, C-terminal domain"/>
    <property type="match status" value="1"/>
</dbReference>
<keyword evidence="15 19" id="KW-0131">Cell cycle</keyword>
<name>A0A0C1D5Z5_9SPHI</name>
<evidence type="ECO:0000256" key="4">
    <source>
        <dbReference type="ARBA" id="ARBA00004752"/>
    </source>
</evidence>
<sequence length="345" mass="37813">MQHNKINMLQIQENISLKPYNSFGIDVKAKFFAEIFSEDELKALFQQELVKTQKLLIIGGGSNVLFTQDYEGLVIKISIKGIESEIAGDQVTVTAGAGEVWNDFVNYCVQHGFAGVENLSLIPGTVGASPIQNIGAYGVELKDVFESCTAFEIKTGKFSTFNYADCHFGYRESVFKGALKGQFIITSVTFRLSAVPKINTSYGAIETELQNRGIENPNIADVSAAVSHIRVSKLPDPSTIGNAGSFFKNPVIEKHEFADIVAKHPDVVHYTTVDDKVKLAAGWLIEQCGWKGKVVGQTGTWKNQALVLVNHGYATGTEVYSFSEQIIDSVKATFGVELEREVNIL</sequence>
<dbReference type="InterPro" id="IPR003170">
    <property type="entry name" value="MurB"/>
</dbReference>
<evidence type="ECO:0000256" key="16">
    <source>
        <dbReference type="ARBA" id="ARBA00023316"/>
    </source>
</evidence>
<evidence type="ECO:0000256" key="12">
    <source>
        <dbReference type="ARBA" id="ARBA00022960"/>
    </source>
</evidence>
<dbReference type="SUPFAM" id="SSF56194">
    <property type="entry name" value="Uridine diphospho-N-Acetylenolpyruvylglucosamine reductase, MurB, C-terminal domain"/>
    <property type="match status" value="1"/>
</dbReference>
<evidence type="ECO:0000256" key="15">
    <source>
        <dbReference type="ARBA" id="ARBA00023306"/>
    </source>
</evidence>
<dbReference type="GO" id="GO:0051301">
    <property type="term" value="P:cell division"/>
    <property type="evidence" value="ECO:0007669"/>
    <property type="project" value="UniProtKB-KW"/>
</dbReference>
<dbReference type="EC" id="1.3.1.98" evidence="5 19"/>
<dbReference type="InterPro" id="IPR036318">
    <property type="entry name" value="FAD-bd_PCMH-like_sf"/>
</dbReference>
<dbReference type="InterPro" id="IPR016167">
    <property type="entry name" value="FAD-bd_PCMH_sub1"/>
</dbReference>
<evidence type="ECO:0000256" key="2">
    <source>
        <dbReference type="ARBA" id="ARBA00003921"/>
    </source>
</evidence>
<keyword evidence="9 19" id="KW-0285">Flavoprotein</keyword>
<keyword evidence="11 19" id="KW-0521">NADP</keyword>
<comment type="cofactor">
    <cofactor evidence="1 19">
        <name>FAD</name>
        <dbReference type="ChEBI" id="CHEBI:57692"/>
    </cofactor>
</comment>
<gene>
    <name evidence="19" type="primary">murB</name>
    <name evidence="21" type="ORF">OC25_25615</name>
</gene>
<dbReference type="PANTHER" id="PTHR21071">
    <property type="entry name" value="UDP-N-ACETYLENOLPYRUVOYLGLUCOSAMINE REDUCTASE"/>
    <property type="match status" value="1"/>
</dbReference>
<protein>
    <recommendedName>
        <fullName evidence="6 19">UDP-N-acetylenolpyruvoylglucosamine reductase</fullName>
        <ecNumber evidence="5 19">1.3.1.98</ecNumber>
    </recommendedName>
    <alternativeName>
        <fullName evidence="17 19">UDP-N-acetylmuramate dehydrogenase</fullName>
    </alternativeName>
</protein>
<feature type="domain" description="FAD-binding PCMH-type" evidence="20">
    <location>
        <begin position="24"/>
        <end position="195"/>
    </location>
</feature>
<dbReference type="NCBIfam" id="TIGR00179">
    <property type="entry name" value="murB"/>
    <property type="match status" value="1"/>
</dbReference>
<feature type="active site" description="Proton donor" evidence="19">
    <location>
        <position position="245"/>
    </location>
</feature>
<dbReference type="AlphaFoldDB" id="A0A0C1D5Z5"/>
<keyword evidence="12 19" id="KW-0133">Cell shape</keyword>